<accession>A0A164YWZ0</accession>
<name>A0A164YWZ0_DAUCS</name>
<organism evidence="1">
    <name type="scientific">Daucus carota subsp. sativus</name>
    <name type="common">Carrot</name>
    <dbReference type="NCBI Taxonomy" id="79200"/>
    <lineage>
        <taxon>Eukaryota</taxon>
        <taxon>Viridiplantae</taxon>
        <taxon>Streptophyta</taxon>
        <taxon>Embryophyta</taxon>
        <taxon>Tracheophyta</taxon>
        <taxon>Spermatophyta</taxon>
        <taxon>Magnoliopsida</taxon>
        <taxon>eudicotyledons</taxon>
        <taxon>Gunneridae</taxon>
        <taxon>Pentapetalae</taxon>
        <taxon>asterids</taxon>
        <taxon>campanulids</taxon>
        <taxon>Apiales</taxon>
        <taxon>Apiaceae</taxon>
        <taxon>Apioideae</taxon>
        <taxon>Scandiceae</taxon>
        <taxon>Daucinae</taxon>
        <taxon>Daucus</taxon>
        <taxon>Daucus sect. Daucus</taxon>
    </lineage>
</organism>
<dbReference type="EMBL" id="LNRQ01000005">
    <property type="protein sequence ID" value="KZM95018.1"/>
    <property type="molecule type" value="Genomic_DNA"/>
</dbReference>
<gene>
    <name evidence="1" type="ORF">DCAR_018260</name>
</gene>
<dbReference type="AlphaFoldDB" id="A0A164YWZ0"/>
<proteinExistence type="predicted"/>
<sequence length="76" mass="8654">MASLMLMLEALVRGQQDTAIDSDSAEKCEESLQENIRDEIGDETRNWCSVYHYALGSSGAEKEMRTWKIAQICIWP</sequence>
<protein>
    <submittedName>
        <fullName evidence="1">Uncharacterized protein</fullName>
    </submittedName>
</protein>
<dbReference type="Gramene" id="KZM95018">
    <property type="protein sequence ID" value="KZM95018"/>
    <property type="gene ID" value="DCAR_018260"/>
</dbReference>
<comment type="caution">
    <text evidence="1">The sequence shown here is derived from an EMBL/GenBank/DDBJ whole genome shotgun (WGS) entry which is preliminary data.</text>
</comment>
<reference evidence="1" key="1">
    <citation type="journal article" date="2016" name="Nat. Genet.">
        <title>A high-quality carrot genome assembly provides new insights into carotenoid accumulation and asterid genome evolution.</title>
        <authorList>
            <person name="Iorizzo M."/>
            <person name="Ellison S."/>
            <person name="Senalik D."/>
            <person name="Zeng P."/>
            <person name="Satapoomin P."/>
            <person name="Huang J."/>
            <person name="Bowman M."/>
            <person name="Iovene M."/>
            <person name="Sanseverino W."/>
            <person name="Cavagnaro P."/>
            <person name="Yildiz M."/>
            <person name="Macko-Podgorni A."/>
            <person name="Moranska E."/>
            <person name="Grzebelus E."/>
            <person name="Grzebelus D."/>
            <person name="Ashrafi H."/>
            <person name="Zheng Z."/>
            <person name="Cheng S."/>
            <person name="Spooner D."/>
            <person name="Van Deynze A."/>
            <person name="Simon P."/>
        </authorList>
    </citation>
    <scope>NUCLEOTIDE SEQUENCE [LARGE SCALE GENOMIC DNA]</scope>
    <source>
        <tissue evidence="1">Leaf</tissue>
    </source>
</reference>
<evidence type="ECO:0000313" key="1">
    <source>
        <dbReference type="EMBL" id="KZM95018.1"/>
    </source>
</evidence>